<evidence type="ECO:0000256" key="7">
    <source>
        <dbReference type="ARBA" id="ARBA00022692"/>
    </source>
</evidence>
<comment type="function">
    <text evidence="13 14">Ethanolamine phosphate transferase involved in glycosylphosphatidylinositol-anchor biosynthesis. Transfers ethanolamine phosphate to the first alpha-1,4-linked mannose of the glycosylphosphatidylinositol precursor of GPI-anchor.</text>
</comment>
<dbReference type="InterPro" id="IPR017852">
    <property type="entry name" value="GPI_EtnP_transferase_1_C"/>
</dbReference>
<dbReference type="GO" id="GO:0005789">
    <property type="term" value="C:endoplasmic reticulum membrane"/>
    <property type="evidence" value="ECO:0007669"/>
    <property type="project" value="UniProtKB-SubCell"/>
</dbReference>
<keyword evidence="11" id="KW-0325">Glycoprotein</keyword>
<dbReference type="InterPro" id="IPR007070">
    <property type="entry name" value="GPI_EtnP_transferase_1"/>
</dbReference>
<feature type="transmembrane region" description="Helical" evidence="14">
    <location>
        <begin position="674"/>
        <end position="692"/>
    </location>
</feature>
<dbReference type="InterPro" id="IPR037671">
    <property type="entry name" value="PIGN_N"/>
</dbReference>
<evidence type="ECO:0000313" key="17">
    <source>
        <dbReference type="EMBL" id="PWN27897.1"/>
    </source>
</evidence>
<dbReference type="Pfam" id="PF01663">
    <property type="entry name" value="Phosphodiest"/>
    <property type="match status" value="1"/>
</dbReference>
<feature type="transmembrane region" description="Helical" evidence="14">
    <location>
        <begin position="539"/>
        <end position="557"/>
    </location>
</feature>
<dbReference type="OrthoDB" id="2748310at2759"/>
<evidence type="ECO:0000256" key="2">
    <source>
        <dbReference type="ARBA" id="ARBA00004687"/>
    </source>
</evidence>
<accession>A0A316URI8</accession>
<feature type="transmembrane region" description="Helical" evidence="14">
    <location>
        <begin position="598"/>
        <end position="614"/>
    </location>
</feature>
<dbReference type="GO" id="GO:0051377">
    <property type="term" value="F:mannose-ethanolamine phosphotransferase activity"/>
    <property type="evidence" value="ECO:0007669"/>
    <property type="project" value="UniProtKB-UniRule"/>
</dbReference>
<dbReference type="AlphaFoldDB" id="A0A316URI8"/>
<dbReference type="SUPFAM" id="SSF53649">
    <property type="entry name" value="Alkaline phosphatase-like"/>
    <property type="match status" value="1"/>
</dbReference>
<evidence type="ECO:0000259" key="16">
    <source>
        <dbReference type="Pfam" id="PF04987"/>
    </source>
</evidence>
<evidence type="ECO:0000256" key="6">
    <source>
        <dbReference type="ARBA" id="ARBA00022679"/>
    </source>
</evidence>
<dbReference type="Gene3D" id="3.40.720.10">
    <property type="entry name" value="Alkaline Phosphatase, subunit A"/>
    <property type="match status" value="1"/>
</dbReference>
<evidence type="ECO:0000256" key="3">
    <source>
        <dbReference type="ARBA" id="ARBA00008400"/>
    </source>
</evidence>
<keyword evidence="10 14" id="KW-0472">Membrane</keyword>
<feature type="compositionally biased region" description="Basic and acidic residues" evidence="15">
    <location>
        <begin position="343"/>
        <end position="356"/>
    </location>
</feature>
<evidence type="ECO:0000256" key="15">
    <source>
        <dbReference type="SAM" id="MobiDB-lite"/>
    </source>
</evidence>
<dbReference type="RefSeq" id="XP_025362509.1">
    <property type="nucleotide sequence ID" value="XM_025505948.1"/>
</dbReference>
<gene>
    <name evidence="17" type="ORF">BDZ90DRAFT_231671</name>
</gene>
<feature type="transmembrane region" description="Helical" evidence="14">
    <location>
        <begin position="993"/>
        <end position="1013"/>
    </location>
</feature>
<feature type="transmembrane region" description="Helical" evidence="14">
    <location>
        <begin position="29"/>
        <end position="49"/>
    </location>
</feature>
<comment type="subcellular location">
    <subcellularLocation>
        <location evidence="1 14">Endoplasmic reticulum membrane</location>
        <topology evidence="1 14">Multi-pass membrane protein</topology>
    </subcellularLocation>
</comment>
<feature type="transmembrane region" description="Helical" evidence="14">
    <location>
        <begin position="563"/>
        <end position="578"/>
    </location>
</feature>
<evidence type="ECO:0000256" key="14">
    <source>
        <dbReference type="RuleBase" id="RU367138"/>
    </source>
</evidence>
<evidence type="ECO:0000256" key="9">
    <source>
        <dbReference type="ARBA" id="ARBA00022989"/>
    </source>
</evidence>
<dbReference type="InterPro" id="IPR002591">
    <property type="entry name" value="Phosphodiest/P_Trfase"/>
</dbReference>
<keyword evidence="7 14" id="KW-0812">Transmembrane</keyword>
<feature type="transmembrane region" description="Helical" evidence="14">
    <location>
        <begin position="769"/>
        <end position="786"/>
    </location>
</feature>
<evidence type="ECO:0000256" key="11">
    <source>
        <dbReference type="ARBA" id="ARBA00023180"/>
    </source>
</evidence>
<dbReference type="GO" id="GO:0006506">
    <property type="term" value="P:GPI anchor biosynthetic process"/>
    <property type="evidence" value="ECO:0007669"/>
    <property type="project" value="UniProtKB-UniPathway"/>
</dbReference>
<keyword evidence="6 14" id="KW-0808">Transferase</keyword>
<feature type="domain" description="GPI ethanolamine phosphate transferase 1 C-terminal" evidence="16">
    <location>
        <begin position="490"/>
        <end position="908"/>
    </location>
</feature>
<feature type="transmembrane region" description="Helical" evidence="14">
    <location>
        <begin position="876"/>
        <end position="901"/>
    </location>
</feature>
<dbReference type="EMBL" id="KZ819666">
    <property type="protein sequence ID" value="PWN27897.1"/>
    <property type="molecule type" value="Genomic_DNA"/>
</dbReference>
<dbReference type="GeneID" id="37027771"/>
<evidence type="ECO:0000256" key="1">
    <source>
        <dbReference type="ARBA" id="ARBA00004477"/>
    </source>
</evidence>
<evidence type="ECO:0000256" key="13">
    <source>
        <dbReference type="ARBA" id="ARBA00024850"/>
    </source>
</evidence>
<organism evidence="17 18">
    <name type="scientific">Jaminaea rosea</name>
    <dbReference type="NCBI Taxonomy" id="1569628"/>
    <lineage>
        <taxon>Eukaryota</taxon>
        <taxon>Fungi</taxon>
        <taxon>Dikarya</taxon>
        <taxon>Basidiomycota</taxon>
        <taxon>Ustilaginomycotina</taxon>
        <taxon>Exobasidiomycetes</taxon>
        <taxon>Microstromatales</taxon>
        <taxon>Microstromatales incertae sedis</taxon>
        <taxon>Jaminaea</taxon>
    </lineage>
</organism>
<evidence type="ECO:0000256" key="10">
    <source>
        <dbReference type="ARBA" id="ARBA00023136"/>
    </source>
</evidence>
<comment type="similarity">
    <text evidence="3 14">Belongs to the PIGG/PIGN/PIGO family. PIGN subfamily.</text>
</comment>
<dbReference type="UniPathway" id="UPA00196"/>
<name>A0A316URI8_9BASI</name>
<proteinExistence type="inferred from homology"/>
<keyword evidence="18" id="KW-1185">Reference proteome</keyword>
<feature type="transmembrane region" description="Helical" evidence="14">
    <location>
        <begin position="650"/>
        <end position="668"/>
    </location>
</feature>
<evidence type="ECO:0000256" key="4">
    <source>
        <dbReference type="ARBA" id="ARBA00020831"/>
    </source>
</evidence>
<comment type="pathway">
    <text evidence="2 14">Glycolipid biosynthesis; glycosylphosphatidylinositol-anchor biosynthesis.</text>
</comment>
<feature type="transmembrane region" description="Helical" evidence="14">
    <location>
        <begin position="500"/>
        <end position="527"/>
    </location>
</feature>
<dbReference type="FunFam" id="3.40.720.10:FF:000015">
    <property type="entry name" value="GPI ethanolamine phosphate transferase 1"/>
    <property type="match status" value="1"/>
</dbReference>
<feature type="region of interest" description="Disordered" evidence="15">
    <location>
        <begin position="1"/>
        <end position="20"/>
    </location>
</feature>
<feature type="transmembrane region" description="Helical" evidence="14">
    <location>
        <begin position="744"/>
        <end position="762"/>
    </location>
</feature>
<dbReference type="EC" id="2.-.-.-" evidence="14"/>
<evidence type="ECO:0000256" key="8">
    <source>
        <dbReference type="ARBA" id="ARBA00022824"/>
    </source>
</evidence>
<keyword evidence="12" id="KW-0961">Cell wall biogenesis/degradation</keyword>
<sequence length="1016" mass="111727">MAKDAAKVEQPVKPPTISQRAQPRRPLPFLLLSLVFHLLLTVSVFDIYFTSPVVHPSRRFSLADTYDGSKAVLPPPPADRLVLIVGDGLRADTLYKEHPPEMAAMTPAGSATSEPFSAAPHLLDICLRRGAWGVSHTRVPTESRPGHVALIAGMYEDVSAVTKGWKLNPVNFDSLMNVSTHAYTFGSPDILPMFAAGASEGRVDMWSYHEGDEDFTKDATHLDLWVLDQVTQLFARAKKDENLARELHRPGVVFFLHLLGLDTTGHTYRPHSSEYVGNLAVVDGIVRRVEELFADFYSGENDRTAWIFSADHGMSTKGNHGDGDPDNTRTPLVAWGSGVRSPRPADEAQMDSRQKEAEKDTYYAGWRGLESLWRQDVDQADITALMATLLGLPLPANSEGVLPLDYLDLDAEQSARAMFANALEILEIYRVKHEQRRARTIRYVPFSKLPPVGDAAPGSTQVNDIRTLIATEHYTEAVAACQRLIKLSLEGANYLQTYDWLLLVTVVALGYIGSVLYGFAFLLRNYVLETSATKEVRSRSGLAIVVPMVIALCARFAAERAPITYYLYVVMTGLYWSWVIEERHILVRGISPRSSRSLIPLAVYAIAALELIALGYNVRLAWTLGFFFLGFVWPFLTLDDVARSKNEGTILLWGICCIGSGLFCLSDVDKQESRMLLALSGVFVAAAGLAVSSKPEWFLGGPTAPRAQRVIQGQVALTVATTCVTLSSSWHLENKLGLPLINQALAWLFLLTSMTLPFALGFRRGQPTAQRLAIIIFASAPAFILLSLRDEALFFLCFTATILVWAKMEGIVLEERFIAERKAGKAKPSLPRPLNLYDVFPSLTLLFLLHAAFFGTGNVASISSFYLKPVYRLVPVFSPFLMAALLIAKILVPFVVLASVLQVMCKRKVSKRVTHPETAYIEPGRSKASIELEGPPLLGPNSVGGLHLISSSSVPLLLASSLCADLLALHFLFHVKNQGGSWLEIGQSITHFVMANLLQVFMFGISVVAGWALGEG</sequence>
<dbReference type="Proteomes" id="UP000245884">
    <property type="component" value="Unassembled WGS sequence"/>
</dbReference>
<feature type="transmembrane region" description="Helical" evidence="14">
    <location>
        <begin position="792"/>
        <end position="813"/>
    </location>
</feature>
<keyword evidence="8 14" id="KW-0256">Endoplasmic reticulum</keyword>
<evidence type="ECO:0000256" key="12">
    <source>
        <dbReference type="ARBA" id="ARBA00023316"/>
    </source>
</evidence>
<evidence type="ECO:0000313" key="18">
    <source>
        <dbReference type="Proteomes" id="UP000245884"/>
    </source>
</evidence>
<dbReference type="Pfam" id="PF04987">
    <property type="entry name" value="PigN"/>
    <property type="match status" value="1"/>
</dbReference>
<reference evidence="17 18" key="1">
    <citation type="journal article" date="2018" name="Mol. Biol. Evol.">
        <title>Broad Genomic Sampling Reveals a Smut Pathogenic Ancestry of the Fungal Clade Ustilaginomycotina.</title>
        <authorList>
            <person name="Kijpornyongpan T."/>
            <person name="Mondo S.J."/>
            <person name="Barry K."/>
            <person name="Sandor L."/>
            <person name="Lee J."/>
            <person name="Lipzen A."/>
            <person name="Pangilinan J."/>
            <person name="LaButti K."/>
            <person name="Hainaut M."/>
            <person name="Henrissat B."/>
            <person name="Grigoriev I.V."/>
            <person name="Spatafora J.W."/>
            <person name="Aime M.C."/>
        </authorList>
    </citation>
    <scope>NUCLEOTIDE SEQUENCE [LARGE SCALE GENOMIC DNA]</scope>
    <source>
        <strain evidence="17 18">MCA 5214</strain>
    </source>
</reference>
<feature type="region of interest" description="Disordered" evidence="15">
    <location>
        <begin position="335"/>
        <end position="356"/>
    </location>
</feature>
<dbReference type="CDD" id="cd16020">
    <property type="entry name" value="GPI_EPT_1"/>
    <property type="match status" value="1"/>
</dbReference>
<keyword evidence="9 14" id="KW-1133">Transmembrane helix</keyword>
<dbReference type="GO" id="GO:0071555">
    <property type="term" value="P:cell wall organization"/>
    <property type="evidence" value="ECO:0007669"/>
    <property type="project" value="UniProtKB-KW"/>
</dbReference>
<dbReference type="STRING" id="1569628.A0A316URI8"/>
<keyword evidence="5 14" id="KW-0337">GPI-anchor biosynthesis</keyword>
<evidence type="ECO:0000256" key="5">
    <source>
        <dbReference type="ARBA" id="ARBA00022502"/>
    </source>
</evidence>
<dbReference type="InterPro" id="IPR017850">
    <property type="entry name" value="Alkaline_phosphatase_core_sf"/>
</dbReference>
<dbReference type="PANTHER" id="PTHR12250">
    <property type="entry name" value="PHOSPHATIDYLINOSITOL GLYCAN, CLASS N"/>
    <property type="match status" value="1"/>
</dbReference>
<dbReference type="PANTHER" id="PTHR12250:SF0">
    <property type="entry name" value="GPI ETHANOLAMINE PHOSPHATE TRANSFERASE 1"/>
    <property type="match status" value="1"/>
</dbReference>
<protein>
    <recommendedName>
        <fullName evidence="4 14">GPI ethanolamine phosphate transferase 1</fullName>
        <ecNumber evidence="14">2.-.-.-</ecNumber>
    </recommendedName>
</protein>
<feature type="transmembrane region" description="Helical" evidence="14">
    <location>
        <begin position="834"/>
        <end position="856"/>
    </location>
</feature>